<feature type="domain" description="FAD/NAD(P)-binding" evidence="14">
    <location>
        <begin position="12"/>
        <end position="298"/>
    </location>
</feature>
<evidence type="ECO:0000256" key="13">
    <source>
        <dbReference type="ARBA" id="ARBA00057036"/>
    </source>
</evidence>
<evidence type="ECO:0000256" key="9">
    <source>
        <dbReference type="ARBA" id="ARBA00048412"/>
    </source>
</evidence>
<comment type="function">
    <text evidence="13">Putative FAD-dependent oxidoreductase.</text>
</comment>
<evidence type="ECO:0000256" key="11">
    <source>
        <dbReference type="ARBA" id="ARBA00049275"/>
    </source>
</evidence>
<evidence type="ECO:0000256" key="3">
    <source>
        <dbReference type="ARBA" id="ARBA00022827"/>
    </source>
</evidence>
<evidence type="ECO:0000313" key="16">
    <source>
        <dbReference type="Proteomes" id="UP001591681"/>
    </source>
</evidence>
<evidence type="ECO:0000256" key="6">
    <source>
        <dbReference type="ARBA" id="ARBA00040253"/>
    </source>
</evidence>
<dbReference type="PRINTS" id="PR00411">
    <property type="entry name" value="PNDRDTASEI"/>
</dbReference>
<keyword evidence="4" id="KW-0560">Oxidoreductase</keyword>
<dbReference type="GO" id="GO:0016491">
    <property type="term" value="F:oxidoreductase activity"/>
    <property type="evidence" value="ECO:0007669"/>
    <property type="project" value="UniProtKB-KW"/>
</dbReference>
<dbReference type="AlphaFoldDB" id="A0ABD1JA51"/>
<dbReference type="PRINTS" id="PR00368">
    <property type="entry name" value="FADPNR"/>
</dbReference>
<name>A0ABD1JA51_9TELE</name>
<dbReference type="Proteomes" id="UP001591681">
    <property type="component" value="Unassembled WGS sequence"/>
</dbReference>
<comment type="similarity">
    <text evidence="1">Belongs to the FAD-dependent oxidoreductase family.</text>
</comment>
<keyword evidence="2" id="KW-0285">Flavoprotein</keyword>
<dbReference type="FunFam" id="3.50.50.100:FF:000006">
    <property type="entry name" value="apoptosis-inducing factor 2"/>
    <property type="match status" value="1"/>
</dbReference>
<reference evidence="15 16" key="1">
    <citation type="submission" date="2024-09" db="EMBL/GenBank/DDBJ databases">
        <title>A chromosome-level genome assembly of Gray's grenadier anchovy, Coilia grayii.</title>
        <authorList>
            <person name="Fu Z."/>
        </authorList>
    </citation>
    <scope>NUCLEOTIDE SEQUENCE [LARGE SCALE GENOMIC DNA]</scope>
    <source>
        <strain evidence="15">G4</strain>
        <tissue evidence="15">Muscle</tissue>
    </source>
</reference>
<evidence type="ECO:0000256" key="4">
    <source>
        <dbReference type="ARBA" id="ARBA00023002"/>
    </source>
</evidence>
<evidence type="ECO:0000256" key="8">
    <source>
        <dbReference type="ARBA" id="ARBA00042318"/>
    </source>
</evidence>
<comment type="cofactor">
    <cofactor evidence="5">
        <name>6-hydroxy-FAD</name>
        <dbReference type="ChEBI" id="CHEBI:60470"/>
    </cofactor>
</comment>
<dbReference type="InterPro" id="IPR036188">
    <property type="entry name" value="FAD/NAD-bd_sf"/>
</dbReference>
<accession>A0ABD1JA51</accession>
<evidence type="ECO:0000256" key="5">
    <source>
        <dbReference type="ARBA" id="ARBA00037027"/>
    </source>
</evidence>
<gene>
    <name evidence="15" type="ORF">ACEWY4_020714</name>
</gene>
<evidence type="ECO:0000256" key="10">
    <source>
        <dbReference type="ARBA" id="ARBA00049236"/>
    </source>
</evidence>
<comment type="catalytic activity">
    <reaction evidence="9">
        <text>menadione + NADH + H(+) = menadiol + NAD(+)</text>
        <dbReference type="Rhea" id="RHEA:69695"/>
        <dbReference type="ChEBI" id="CHEBI:6746"/>
        <dbReference type="ChEBI" id="CHEBI:15378"/>
        <dbReference type="ChEBI" id="CHEBI:28869"/>
        <dbReference type="ChEBI" id="CHEBI:57540"/>
        <dbReference type="ChEBI" id="CHEBI:57945"/>
    </reaction>
    <physiologicalReaction direction="left-to-right" evidence="9">
        <dbReference type="Rhea" id="RHEA:69696"/>
    </physiologicalReaction>
</comment>
<comment type="catalytic activity">
    <reaction evidence="11">
        <text>phylloquinone + NADH + H(+) = phylloquinol + NAD(+)</text>
        <dbReference type="Rhea" id="RHEA:74075"/>
        <dbReference type="ChEBI" id="CHEBI:15378"/>
        <dbReference type="ChEBI" id="CHEBI:18067"/>
        <dbReference type="ChEBI" id="CHEBI:28433"/>
        <dbReference type="ChEBI" id="CHEBI:57540"/>
        <dbReference type="ChEBI" id="CHEBI:57945"/>
    </reaction>
    <physiologicalReaction direction="left-to-right" evidence="11">
        <dbReference type="Rhea" id="RHEA:74076"/>
    </physiologicalReaction>
</comment>
<comment type="caution">
    <text evidence="15">The sequence shown here is derived from an EMBL/GenBank/DDBJ whole genome shotgun (WGS) entry which is preliminary data.</text>
</comment>
<proteinExistence type="inferred from homology"/>
<evidence type="ECO:0000256" key="12">
    <source>
        <dbReference type="ARBA" id="ARBA00049479"/>
    </source>
</evidence>
<dbReference type="InterPro" id="IPR023753">
    <property type="entry name" value="FAD/NAD-binding_dom"/>
</dbReference>
<comment type="catalytic activity">
    <reaction evidence="10">
        <text>ubiquinone-10 + NADH + H(+) = ubiquinol-10 + NAD(+)</text>
        <dbReference type="Rhea" id="RHEA:61984"/>
        <dbReference type="ChEBI" id="CHEBI:15378"/>
        <dbReference type="ChEBI" id="CHEBI:46245"/>
        <dbReference type="ChEBI" id="CHEBI:57540"/>
        <dbReference type="ChEBI" id="CHEBI:57945"/>
        <dbReference type="ChEBI" id="CHEBI:64183"/>
    </reaction>
    <physiologicalReaction direction="left-to-right" evidence="10">
        <dbReference type="Rhea" id="RHEA:61985"/>
    </physiologicalReaction>
</comment>
<evidence type="ECO:0000256" key="1">
    <source>
        <dbReference type="ARBA" id="ARBA00006442"/>
    </source>
</evidence>
<sequence length="372" mass="40090">MGGGLSVDSDTQVVVVGGGFGGIAAAQQLKSNGIKFILIDLRDAFHHNVASLRAAVQSGFAQKTFIPYRETFGESFVQGQVVKVDTASRVIVLDDGQEIGYTHLILCTGTDGPFPGKFNKVASYHTAIEEYEKFVKEIQAAESVVVVGGGSTGVEMAAEVKTEYPDKKVVLIHSRIALADVELLSSVRQEAKEVLLRKGVELVLGHKVANQKDLKFNVTQKDMVITTDKGMEIPADFVICCTGNKINSAAYSATMAECLANDGSLKVNEHLQVRGFDRIYAVGDCAHIKEPKMAYHAGLHAGIAVTNIINSMTGKPLVSYQTGNVTMLLAMGCDDGVGQFNGYKLPRFLVTQGKSKGLLLWKSWREMGQTSP</sequence>
<dbReference type="PANTHER" id="PTHR43735:SF3">
    <property type="entry name" value="FERROPTOSIS SUPPRESSOR PROTEIN 1"/>
    <property type="match status" value="1"/>
</dbReference>
<keyword evidence="3" id="KW-0274">FAD</keyword>
<comment type="catalytic activity">
    <reaction evidence="12">
        <text>menaquinone-4 + NADH + H(+) = menaquinol-4 + NAD(+)</text>
        <dbReference type="Rhea" id="RHEA:74079"/>
        <dbReference type="ChEBI" id="CHEBI:15378"/>
        <dbReference type="ChEBI" id="CHEBI:57540"/>
        <dbReference type="ChEBI" id="CHEBI:57945"/>
        <dbReference type="ChEBI" id="CHEBI:78277"/>
        <dbReference type="ChEBI" id="CHEBI:193091"/>
    </reaction>
    <physiologicalReaction direction="left-to-right" evidence="12">
        <dbReference type="Rhea" id="RHEA:74080"/>
    </physiologicalReaction>
</comment>
<dbReference type="Pfam" id="PF07992">
    <property type="entry name" value="Pyr_redox_2"/>
    <property type="match status" value="1"/>
</dbReference>
<evidence type="ECO:0000259" key="14">
    <source>
        <dbReference type="Pfam" id="PF07992"/>
    </source>
</evidence>
<dbReference type="PANTHER" id="PTHR43735">
    <property type="entry name" value="APOPTOSIS-INDUCING FACTOR 1"/>
    <property type="match status" value="1"/>
</dbReference>
<evidence type="ECO:0000256" key="2">
    <source>
        <dbReference type="ARBA" id="ARBA00022630"/>
    </source>
</evidence>
<keyword evidence="16" id="KW-1185">Reference proteome</keyword>
<protein>
    <recommendedName>
        <fullName evidence="6">Ferroptosis suppressor protein 1</fullName>
    </recommendedName>
    <alternativeName>
        <fullName evidence="7">Apoptosis-inducing factor homologous mitochondrion-associated inducer of death</fullName>
    </alternativeName>
    <alternativeName>
        <fullName evidence="8">p53-responsive gene 3 protein</fullName>
    </alternativeName>
</protein>
<dbReference type="SUPFAM" id="SSF51905">
    <property type="entry name" value="FAD/NAD(P)-binding domain"/>
    <property type="match status" value="1"/>
</dbReference>
<organism evidence="15 16">
    <name type="scientific">Coilia grayii</name>
    <name type="common">Gray's grenadier anchovy</name>
    <dbReference type="NCBI Taxonomy" id="363190"/>
    <lineage>
        <taxon>Eukaryota</taxon>
        <taxon>Metazoa</taxon>
        <taxon>Chordata</taxon>
        <taxon>Craniata</taxon>
        <taxon>Vertebrata</taxon>
        <taxon>Euteleostomi</taxon>
        <taxon>Actinopterygii</taxon>
        <taxon>Neopterygii</taxon>
        <taxon>Teleostei</taxon>
        <taxon>Clupei</taxon>
        <taxon>Clupeiformes</taxon>
        <taxon>Clupeoidei</taxon>
        <taxon>Engraulidae</taxon>
        <taxon>Coilinae</taxon>
        <taxon>Coilia</taxon>
    </lineage>
</organism>
<dbReference type="EMBL" id="JBHFQA010000018">
    <property type="protein sequence ID" value="KAL2082941.1"/>
    <property type="molecule type" value="Genomic_DNA"/>
</dbReference>
<dbReference type="Gene3D" id="3.50.50.100">
    <property type="match status" value="1"/>
</dbReference>
<evidence type="ECO:0000313" key="15">
    <source>
        <dbReference type="EMBL" id="KAL2082941.1"/>
    </source>
</evidence>
<evidence type="ECO:0000256" key="7">
    <source>
        <dbReference type="ARBA" id="ARBA00041541"/>
    </source>
</evidence>